<evidence type="ECO:0000313" key="5">
    <source>
        <dbReference type="Proteomes" id="UP000063387"/>
    </source>
</evidence>
<dbReference type="PANTHER" id="PTHR30476">
    <property type="entry name" value="UPF0234 PROTEIN YAJQ"/>
    <property type="match status" value="1"/>
</dbReference>
<dbReference type="GO" id="GO:0000166">
    <property type="term" value="F:nucleotide binding"/>
    <property type="evidence" value="ECO:0007669"/>
    <property type="project" value="UniProtKB-UniRule"/>
</dbReference>
<dbReference type="Pfam" id="PF04461">
    <property type="entry name" value="YajQ"/>
    <property type="match status" value="1"/>
</dbReference>
<evidence type="ECO:0000256" key="2">
    <source>
        <dbReference type="ARBA" id="ARBA00093450"/>
    </source>
</evidence>
<reference evidence="4 5" key="1">
    <citation type="journal article" date="2016" name="Genome Announc.">
        <title>Draft Genome Sequence of 'Halomonas chromatireducens' Strain AGD 8-3, a Haloalkaliphilic Chromate- and Selenite-Reducing Gammaproteobacterium.</title>
        <authorList>
            <person name="Sharko F.S."/>
            <person name="Shapovalova A.A."/>
            <person name="Tsygankova S.V."/>
            <person name="Komova A.V."/>
            <person name="Boulygina E.S."/>
            <person name="Teslyuk A.B."/>
            <person name="Gotovtsev P.M."/>
            <person name="Namsaraev Z.B."/>
            <person name="Khijniak T.V."/>
            <person name="Nedoluzhko A.V."/>
            <person name="Vasilov R.G."/>
        </authorList>
    </citation>
    <scope>NUCLEOTIDE SEQUENCE [LARGE SCALE GENOMIC DNA]</scope>
    <source>
        <strain evidence="4 5">AGD 8-3</strain>
    </source>
</reference>
<evidence type="ECO:0000313" key="4">
    <source>
        <dbReference type="EMBL" id="AMC99929.1"/>
    </source>
</evidence>
<dbReference type="STRING" id="507626.LOKO_00848"/>
<dbReference type="InterPro" id="IPR035570">
    <property type="entry name" value="UPF0234_N"/>
</dbReference>
<organism evidence="4 5">
    <name type="scientific">Halomonas chromatireducens</name>
    <dbReference type="NCBI Taxonomy" id="507626"/>
    <lineage>
        <taxon>Bacteria</taxon>
        <taxon>Pseudomonadati</taxon>
        <taxon>Pseudomonadota</taxon>
        <taxon>Gammaproteobacteria</taxon>
        <taxon>Oceanospirillales</taxon>
        <taxon>Halomonadaceae</taxon>
        <taxon>Halomonas</taxon>
    </lineage>
</organism>
<proteinExistence type="inferred from homology"/>
<dbReference type="InterPro" id="IPR035571">
    <property type="entry name" value="UPF0234-like_C"/>
</dbReference>
<protein>
    <recommendedName>
        <fullName evidence="3">Nucleotide-binding protein LOKO_00848</fullName>
    </recommendedName>
</protein>
<keyword evidence="1 3" id="KW-0547">Nucleotide-binding</keyword>
<gene>
    <name evidence="4" type="ORF">LOKO_00848</name>
</gene>
<dbReference type="Gene3D" id="3.30.70.990">
    <property type="entry name" value="YajQ-like, domain 2"/>
    <property type="match status" value="1"/>
</dbReference>
<dbReference type="PANTHER" id="PTHR30476:SF0">
    <property type="entry name" value="UPF0234 PROTEIN YAJQ"/>
    <property type="match status" value="1"/>
</dbReference>
<keyword evidence="5" id="KW-1185">Reference proteome</keyword>
<dbReference type="Proteomes" id="UP000063387">
    <property type="component" value="Chromosome"/>
</dbReference>
<dbReference type="NCBIfam" id="NF003819">
    <property type="entry name" value="PRK05412.1"/>
    <property type="match status" value="1"/>
</dbReference>
<dbReference type="CDD" id="cd11740">
    <property type="entry name" value="YajQ_like"/>
    <property type="match status" value="1"/>
</dbReference>
<dbReference type="HAMAP" id="MF_00632">
    <property type="entry name" value="UPF0234"/>
    <property type="match status" value="1"/>
</dbReference>
<dbReference type="SUPFAM" id="SSF89963">
    <property type="entry name" value="YajQ-like"/>
    <property type="match status" value="2"/>
</dbReference>
<dbReference type="EMBL" id="CP014226">
    <property type="protein sequence ID" value="AMC99929.1"/>
    <property type="molecule type" value="Genomic_DNA"/>
</dbReference>
<dbReference type="InterPro" id="IPR036183">
    <property type="entry name" value="YajQ-like_sf"/>
</dbReference>
<dbReference type="KEGG" id="hco:LOKO_00848"/>
<evidence type="ECO:0000256" key="3">
    <source>
        <dbReference type="HAMAP-Rule" id="MF_00632"/>
    </source>
</evidence>
<dbReference type="InterPro" id="IPR007551">
    <property type="entry name" value="YajQ/Smlt4090-like"/>
</dbReference>
<dbReference type="PATRIC" id="fig|507626.3.peg.841"/>
<name>A0A0X8HCF1_9GAMM</name>
<sequence>MRRLADGKAADGGVIGEYNLQLLECVSTLLIIGQWDLTMPSFDIVSEFDKHEASNAVDQANREIQGRFDFKGVTASLELNGDTVQLEAEVDFQLTQMLDVLRNRLIARGIDARCMDPQDPELSGVRARQQIVLKQGLEQKEAKDIVKRIKDSKLKVQAQIQGDKVRVTGKKRDDLQQVMALLRGEGGPDLALQFDNFRD</sequence>
<comment type="similarity">
    <text evidence="2 3">Belongs to the YajQ family.</text>
</comment>
<dbReference type="GO" id="GO:0005829">
    <property type="term" value="C:cytosol"/>
    <property type="evidence" value="ECO:0007669"/>
    <property type="project" value="TreeGrafter"/>
</dbReference>
<reference evidence="4 5" key="2">
    <citation type="submission" date="2016-02" db="EMBL/GenBank/DDBJ databases">
        <authorList>
            <person name="Wen L."/>
            <person name="He K."/>
            <person name="Yang H."/>
        </authorList>
    </citation>
    <scope>NUCLEOTIDE SEQUENCE [LARGE SCALE GENOMIC DNA]</scope>
    <source>
        <strain evidence="4 5">AGD 8-3</strain>
    </source>
</reference>
<evidence type="ECO:0000256" key="1">
    <source>
        <dbReference type="ARBA" id="ARBA00022741"/>
    </source>
</evidence>
<dbReference type="AlphaFoldDB" id="A0A0X8HCF1"/>
<accession>A0A0X8HCF1</accession>
<dbReference type="Gene3D" id="3.30.70.860">
    <property type="match status" value="1"/>
</dbReference>
<comment type="function">
    <text evidence="3">Nucleotide-binding protein.</text>
</comment>